<evidence type="ECO:0000256" key="6">
    <source>
        <dbReference type="ARBA" id="ARBA00022989"/>
    </source>
</evidence>
<dbReference type="GO" id="GO:0022857">
    <property type="term" value="F:transmembrane transporter activity"/>
    <property type="evidence" value="ECO:0007669"/>
    <property type="project" value="UniProtKB-UniRule"/>
</dbReference>
<dbReference type="PANTHER" id="PTHR35011:SF2">
    <property type="entry name" value="2,3-DIKETO-L-GULONATE TRAP TRANSPORTER SMALL PERMEASE PROTEIN YIAM"/>
    <property type="match status" value="1"/>
</dbReference>
<sequence length="169" mass="18477">MNQLLRRFASIVETVAAICLAVVTILIFVSALGRYLFSAPIPDAFDISRLLLGLAIAWGYAVLGYRGGHICVDLLVEALPERPRRALEVIAQAILLIFTFALAWKLFDRVISAYNSTEATSDLRFPVWPFIGGIWLGVAAAVLTTLAGLILMISGGPLQRNDPEDDVYE</sequence>
<evidence type="ECO:0000256" key="1">
    <source>
        <dbReference type="ARBA" id="ARBA00004429"/>
    </source>
</evidence>
<evidence type="ECO:0000313" key="12">
    <source>
        <dbReference type="Proteomes" id="UP000321562"/>
    </source>
</evidence>
<keyword evidence="4 9" id="KW-0997">Cell inner membrane</keyword>
<gene>
    <name evidence="11" type="ORF">FQV27_16605</name>
</gene>
<dbReference type="OrthoDB" id="4250245at2"/>
<evidence type="ECO:0000256" key="9">
    <source>
        <dbReference type="RuleBase" id="RU369079"/>
    </source>
</evidence>
<feature type="transmembrane region" description="Helical" evidence="9">
    <location>
        <begin position="12"/>
        <end position="35"/>
    </location>
</feature>
<organism evidence="11 12">
    <name type="scientific">Paracoccus aurantiacus</name>
    <dbReference type="NCBI Taxonomy" id="2599412"/>
    <lineage>
        <taxon>Bacteria</taxon>
        <taxon>Pseudomonadati</taxon>
        <taxon>Pseudomonadota</taxon>
        <taxon>Alphaproteobacteria</taxon>
        <taxon>Rhodobacterales</taxon>
        <taxon>Paracoccaceae</taxon>
        <taxon>Paracoccus</taxon>
    </lineage>
</organism>
<evidence type="ECO:0000256" key="5">
    <source>
        <dbReference type="ARBA" id="ARBA00022692"/>
    </source>
</evidence>
<keyword evidence="7 9" id="KW-0472">Membrane</keyword>
<comment type="caution">
    <text evidence="11">The sequence shown here is derived from an EMBL/GenBank/DDBJ whole genome shotgun (WGS) entry which is preliminary data.</text>
</comment>
<feature type="transmembrane region" description="Helical" evidence="9">
    <location>
        <begin position="47"/>
        <end position="65"/>
    </location>
</feature>
<comment type="subcellular location">
    <subcellularLocation>
        <location evidence="1 9">Cell inner membrane</location>
        <topology evidence="1 9">Multi-pass membrane protein</topology>
    </subcellularLocation>
</comment>
<feature type="transmembrane region" description="Helical" evidence="9">
    <location>
        <begin position="86"/>
        <end position="107"/>
    </location>
</feature>
<keyword evidence="3" id="KW-1003">Cell membrane</keyword>
<dbReference type="GO" id="GO:0015740">
    <property type="term" value="P:C4-dicarboxylate transport"/>
    <property type="evidence" value="ECO:0007669"/>
    <property type="project" value="TreeGrafter"/>
</dbReference>
<protein>
    <recommendedName>
        <fullName evidence="9">TRAP transporter small permease protein</fullName>
    </recommendedName>
</protein>
<name>A0A5C6RTU9_9RHOB</name>
<comment type="function">
    <text evidence="9">Part of the tripartite ATP-independent periplasmic (TRAP) transport system.</text>
</comment>
<evidence type="ECO:0000256" key="7">
    <source>
        <dbReference type="ARBA" id="ARBA00023136"/>
    </source>
</evidence>
<feature type="transmembrane region" description="Helical" evidence="9">
    <location>
        <begin position="127"/>
        <end position="153"/>
    </location>
</feature>
<reference evidence="11 12" key="1">
    <citation type="submission" date="2019-08" db="EMBL/GenBank/DDBJ databases">
        <authorList>
            <person name="Ye J."/>
        </authorList>
    </citation>
    <scope>NUCLEOTIDE SEQUENCE [LARGE SCALE GENOMIC DNA]</scope>
    <source>
        <strain evidence="11 12">TK008</strain>
    </source>
</reference>
<evidence type="ECO:0000256" key="8">
    <source>
        <dbReference type="ARBA" id="ARBA00038436"/>
    </source>
</evidence>
<dbReference type="Proteomes" id="UP000321562">
    <property type="component" value="Unassembled WGS sequence"/>
</dbReference>
<dbReference type="EMBL" id="VOPL01000009">
    <property type="protein sequence ID" value="TXB65728.1"/>
    <property type="molecule type" value="Genomic_DNA"/>
</dbReference>
<feature type="domain" description="Tripartite ATP-independent periplasmic transporters DctQ component" evidence="10">
    <location>
        <begin position="24"/>
        <end position="150"/>
    </location>
</feature>
<evidence type="ECO:0000256" key="3">
    <source>
        <dbReference type="ARBA" id="ARBA00022475"/>
    </source>
</evidence>
<dbReference type="GO" id="GO:0005886">
    <property type="term" value="C:plasma membrane"/>
    <property type="evidence" value="ECO:0007669"/>
    <property type="project" value="UniProtKB-SubCell"/>
</dbReference>
<keyword evidence="6 9" id="KW-1133">Transmembrane helix</keyword>
<evidence type="ECO:0000313" key="11">
    <source>
        <dbReference type="EMBL" id="TXB65728.1"/>
    </source>
</evidence>
<dbReference type="InterPro" id="IPR055348">
    <property type="entry name" value="DctQ"/>
</dbReference>
<keyword evidence="5 9" id="KW-0812">Transmembrane</keyword>
<dbReference type="AlphaFoldDB" id="A0A5C6RTU9"/>
<dbReference type="Pfam" id="PF04290">
    <property type="entry name" value="DctQ"/>
    <property type="match status" value="1"/>
</dbReference>
<evidence type="ECO:0000259" key="10">
    <source>
        <dbReference type="Pfam" id="PF04290"/>
    </source>
</evidence>
<accession>A0A5C6RTU9</accession>
<comment type="similarity">
    <text evidence="8 9">Belongs to the TRAP transporter small permease family.</text>
</comment>
<keyword evidence="2 9" id="KW-0813">Transport</keyword>
<keyword evidence="12" id="KW-1185">Reference proteome</keyword>
<evidence type="ECO:0000256" key="4">
    <source>
        <dbReference type="ARBA" id="ARBA00022519"/>
    </source>
</evidence>
<proteinExistence type="inferred from homology"/>
<comment type="subunit">
    <text evidence="9">The complex comprises the extracytoplasmic solute receptor protein and the two transmembrane proteins.</text>
</comment>
<dbReference type="InterPro" id="IPR007387">
    <property type="entry name" value="TRAP_DctQ"/>
</dbReference>
<dbReference type="PANTHER" id="PTHR35011">
    <property type="entry name" value="2,3-DIKETO-L-GULONATE TRAP TRANSPORTER SMALL PERMEASE PROTEIN YIAM"/>
    <property type="match status" value="1"/>
</dbReference>
<evidence type="ECO:0000256" key="2">
    <source>
        <dbReference type="ARBA" id="ARBA00022448"/>
    </source>
</evidence>